<evidence type="ECO:0000313" key="3">
    <source>
        <dbReference type="Proteomes" id="UP001500620"/>
    </source>
</evidence>
<gene>
    <name evidence="2" type="ORF">GCM10022255_093440</name>
</gene>
<reference evidence="3" key="1">
    <citation type="journal article" date="2019" name="Int. J. Syst. Evol. Microbiol.">
        <title>The Global Catalogue of Microorganisms (GCM) 10K type strain sequencing project: providing services to taxonomists for standard genome sequencing and annotation.</title>
        <authorList>
            <consortium name="The Broad Institute Genomics Platform"/>
            <consortium name="The Broad Institute Genome Sequencing Center for Infectious Disease"/>
            <person name="Wu L."/>
            <person name="Ma J."/>
        </authorList>
    </citation>
    <scope>NUCLEOTIDE SEQUENCE [LARGE SCALE GENOMIC DNA]</scope>
    <source>
        <strain evidence="3">JCM 17441</strain>
    </source>
</reference>
<name>A0ABP8DQB0_9ACTN</name>
<dbReference type="EMBL" id="BAABAT010000045">
    <property type="protein sequence ID" value="GAA4261310.1"/>
    <property type="molecule type" value="Genomic_DNA"/>
</dbReference>
<keyword evidence="3" id="KW-1185">Reference proteome</keyword>
<evidence type="ECO:0000313" key="2">
    <source>
        <dbReference type="EMBL" id="GAA4261310.1"/>
    </source>
</evidence>
<dbReference type="Proteomes" id="UP001500620">
    <property type="component" value="Unassembled WGS sequence"/>
</dbReference>
<protein>
    <submittedName>
        <fullName evidence="2">Uncharacterized protein</fullName>
    </submittedName>
</protein>
<feature type="region of interest" description="Disordered" evidence="1">
    <location>
        <begin position="93"/>
        <end position="131"/>
    </location>
</feature>
<comment type="caution">
    <text evidence="2">The sequence shown here is derived from an EMBL/GenBank/DDBJ whole genome shotgun (WGS) entry which is preliminary data.</text>
</comment>
<organism evidence="2 3">
    <name type="scientific">Dactylosporangium darangshiense</name>
    <dbReference type="NCBI Taxonomy" id="579108"/>
    <lineage>
        <taxon>Bacteria</taxon>
        <taxon>Bacillati</taxon>
        <taxon>Actinomycetota</taxon>
        <taxon>Actinomycetes</taxon>
        <taxon>Micromonosporales</taxon>
        <taxon>Micromonosporaceae</taxon>
        <taxon>Dactylosporangium</taxon>
    </lineage>
</organism>
<accession>A0ABP8DQB0</accession>
<sequence>MFATGAQVTYLAYTQPGHAAVADAHAAAAAAQPMLTCTTTPACGTNRTSWLNASRELRKSAHASLFHAGLLWVGVQVPLRHEPHITKPVPTVEIAPLNYPPKTRRTDDNLRQGQSRRHERFGRSASSSDKQ</sequence>
<evidence type="ECO:0000256" key="1">
    <source>
        <dbReference type="SAM" id="MobiDB-lite"/>
    </source>
</evidence>
<proteinExistence type="predicted"/>